<dbReference type="Proteomes" id="UP000654670">
    <property type="component" value="Unassembled WGS sequence"/>
</dbReference>
<dbReference type="InterPro" id="IPR058600">
    <property type="entry name" value="YhjD-like"/>
</dbReference>
<reference evidence="1" key="2">
    <citation type="submission" date="2020-09" db="EMBL/GenBank/DDBJ databases">
        <authorList>
            <person name="Sun Q."/>
            <person name="Ohkuma M."/>
        </authorList>
    </citation>
    <scope>NUCLEOTIDE SEQUENCE</scope>
    <source>
        <strain evidence="1">JCM 15325</strain>
    </source>
</reference>
<dbReference type="Pfam" id="PF26325">
    <property type="entry name" value="YhjD"/>
    <property type="match status" value="1"/>
</dbReference>
<proteinExistence type="predicted"/>
<gene>
    <name evidence="1" type="ORF">GCM10007968_00460</name>
</gene>
<reference evidence="1" key="1">
    <citation type="journal article" date="2014" name="Int. J. Syst. Evol. Microbiol.">
        <title>Complete genome sequence of Corynebacterium casei LMG S-19264T (=DSM 44701T), isolated from a smear-ripened cheese.</title>
        <authorList>
            <consortium name="US DOE Joint Genome Institute (JGI-PGF)"/>
            <person name="Walter F."/>
            <person name="Albersmeier A."/>
            <person name="Kalinowski J."/>
            <person name="Ruckert C."/>
        </authorList>
    </citation>
    <scope>NUCLEOTIDE SEQUENCE</scope>
    <source>
        <strain evidence="1">JCM 15325</strain>
    </source>
</reference>
<accession>A0A917RXB6</accession>
<organism evidence="1 2">
    <name type="scientific">Sporolactobacillus putidus</name>
    <dbReference type="NCBI Taxonomy" id="492735"/>
    <lineage>
        <taxon>Bacteria</taxon>
        <taxon>Bacillati</taxon>
        <taxon>Bacillota</taxon>
        <taxon>Bacilli</taxon>
        <taxon>Bacillales</taxon>
        <taxon>Sporolactobacillaceae</taxon>
        <taxon>Sporolactobacillus</taxon>
    </lineage>
</organism>
<protein>
    <submittedName>
        <fullName evidence="1">Uncharacterized protein</fullName>
    </submittedName>
</protein>
<evidence type="ECO:0000313" key="2">
    <source>
        <dbReference type="Proteomes" id="UP000654670"/>
    </source>
</evidence>
<evidence type="ECO:0000313" key="1">
    <source>
        <dbReference type="EMBL" id="GGL40435.1"/>
    </source>
</evidence>
<dbReference type="EMBL" id="BMOK01000001">
    <property type="protein sequence ID" value="GGL40435.1"/>
    <property type="molecule type" value="Genomic_DNA"/>
</dbReference>
<name>A0A917RXB6_9BACL</name>
<sequence length="119" mass="14173">MNLSDSFRSDKQMSADEERMVDDYIFLPLVCMALDHDKKVLDAAPLKFKSSYQMVMDQAIRKVRADIRANKNEIFDHHIRMTRMSWLQYDAVMRGQLFHVQYSRPDANERVNRRIGKYL</sequence>
<dbReference type="AlphaFoldDB" id="A0A917RXB6"/>
<keyword evidence="2" id="KW-1185">Reference proteome</keyword>
<dbReference type="RefSeq" id="WP_188800627.1">
    <property type="nucleotide sequence ID" value="NZ_BMOK01000001.1"/>
</dbReference>
<comment type="caution">
    <text evidence="1">The sequence shown here is derived from an EMBL/GenBank/DDBJ whole genome shotgun (WGS) entry which is preliminary data.</text>
</comment>